<evidence type="ECO:0000313" key="2">
    <source>
        <dbReference type="Proteomes" id="UP000696280"/>
    </source>
</evidence>
<reference evidence="1" key="1">
    <citation type="submission" date="2021-07" db="EMBL/GenBank/DDBJ databases">
        <authorList>
            <person name="Durling M."/>
        </authorList>
    </citation>
    <scope>NUCLEOTIDE SEQUENCE</scope>
</reference>
<proteinExistence type="predicted"/>
<dbReference type="EMBL" id="CAJVRL010000025">
    <property type="protein sequence ID" value="CAG8949726.1"/>
    <property type="molecule type" value="Genomic_DNA"/>
</dbReference>
<comment type="caution">
    <text evidence="1">The sequence shown here is derived from an EMBL/GenBank/DDBJ whole genome shotgun (WGS) entry which is preliminary data.</text>
</comment>
<gene>
    <name evidence="1" type="ORF">HYFRA_00004044</name>
</gene>
<sequence length="386" mass="44880">MAVHEEYQFMMLPLAARNPEQNLHYVYLLAPCKCIRLNRRKGHFDYLSEKEISGASVEFHLSIRAVNHQIYEEASSVFFSSLTLLVEIPDIKNLRMTEYENPEDMMYFTNLDHLSLKREVYPPNVSPSCFIWRYNPMNYVPSPIHSGKPGHDPYSDEDIFQNDDRWDGKMEPHFFVQFRNILVHIASVHLMPYFGHEFLNHEIWRQPKPTLKEFVGASRLFGVLSRLLSGVKALKTLEISLDIEGHLERLPSDQHIQSNGNGFLYSLSSLANVQRFEIKVRSHDESSKRSYRKLGRISSKVVEKLKNEIAANIAGTPFLSDSGITWQLVEERGRGLQCSRMQLQAIEDKNLTPRATQALLDMIELQKAHQEKIDKIQREINRELRR</sequence>
<accession>A0A9N9KMJ8</accession>
<protein>
    <submittedName>
        <fullName evidence="1">Uncharacterized protein</fullName>
    </submittedName>
</protein>
<keyword evidence="2" id="KW-1185">Reference proteome</keyword>
<dbReference type="OrthoDB" id="10394690at2759"/>
<organism evidence="1 2">
    <name type="scientific">Hymenoscyphus fraxineus</name>
    <dbReference type="NCBI Taxonomy" id="746836"/>
    <lineage>
        <taxon>Eukaryota</taxon>
        <taxon>Fungi</taxon>
        <taxon>Dikarya</taxon>
        <taxon>Ascomycota</taxon>
        <taxon>Pezizomycotina</taxon>
        <taxon>Leotiomycetes</taxon>
        <taxon>Helotiales</taxon>
        <taxon>Helotiaceae</taxon>
        <taxon>Hymenoscyphus</taxon>
    </lineage>
</organism>
<dbReference type="AlphaFoldDB" id="A0A9N9KMJ8"/>
<dbReference type="Proteomes" id="UP000696280">
    <property type="component" value="Unassembled WGS sequence"/>
</dbReference>
<evidence type="ECO:0000313" key="1">
    <source>
        <dbReference type="EMBL" id="CAG8949726.1"/>
    </source>
</evidence>
<name>A0A9N9KMJ8_9HELO</name>